<dbReference type="InterPro" id="IPR011009">
    <property type="entry name" value="Kinase-like_dom_sf"/>
</dbReference>
<name>A0A8J4B4N4_9CHLO</name>
<comment type="caution">
    <text evidence="11">The sequence shown here is derived from an EMBL/GenBank/DDBJ whole genome shotgun (WGS) entry which is preliminary data.</text>
</comment>
<dbReference type="PROSITE" id="PS00108">
    <property type="entry name" value="PROTEIN_KINASE_ST"/>
    <property type="match status" value="1"/>
</dbReference>
<keyword evidence="3 7" id="KW-0547">Nucleotide-binding</keyword>
<feature type="cross-link" description="Glycyl lysine isopeptide (Lys-Gly) (interchain with G-Cter in SUMO2)" evidence="8">
    <location>
        <position position="354"/>
    </location>
</feature>
<feature type="binding site" evidence="7">
    <location>
        <begin position="356"/>
        <end position="357"/>
    </location>
    <ligand>
        <name>ATP</name>
        <dbReference type="ChEBI" id="CHEBI:30616"/>
    </ligand>
</feature>
<dbReference type="SMART" id="SM00220">
    <property type="entry name" value="S_TKc"/>
    <property type="match status" value="1"/>
</dbReference>
<evidence type="ECO:0000256" key="9">
    <source>
        <dbReference type="SAM" id="MobiDB-lite"/>
    </source>
</evidence>
<dbReference type="PANTHER" id="PTHR24350">
    <property type="entry name" value="SERINE/THREONINE-PROTEIN KINASE IAL-RELATED"/>
    <property type="match status" value="1"/>
</dbReference>
<dbReference type="PROSITE" id="PS50011">
    <property type="entry name" value="PROTEIN_KINASE_DOM"/>
    <property type="match status" value="1"/>
</dbReference>
<feature type="region of interest" description="Disordered" evidence="9">
    <location>
        <begin position="61"/>
        <end position="83"/>
    </location>
</feature>
<evidence type="ECO:0000313" key="11">
    <source>
        <dbReference type="EMBL" id="GIL54033.1"/>
    </source>
</evidence>
<organism evidence="11 12">
    <name type="scientific">Volvox africanus</name>
    <dbReference type="NCBI Taxonomy" id="51714"/>
    <lineage>
        <taxon>Eukaryota</taxon>
        <taxon>Viridiplantae</taxon>
        <taxon>Chlorophyta</taxon>
        <taxon>core chlorophytes</taxon>
        <taxon>Chlorophyceae</taxon>
        <taxon>CS clade</taxon>
        <taxon>Chlamydomonadales</taxon>
        <taxon>Volvocaceae</taxon>
        <taxon>Volvox</taxon>
    </lineage>
</organism>
<dbReference type="SUPFAM" id="SSF56112">
    <property type="entry name" value="Protein kinase-like (PK-like)"/>
    <property type="match status" value="1"/>
</dbReference>
<feature type="region of interest" description="Disordered" evidence="9">
    <location>
        <begin position="478"/>
        <end position="497"/>
    </location>
</feature>
<evidence type="ECO:0000259" key="10">
    <source>
        <dbReference type="PROSITE" id="PS50011"/>
    </source>
</evidence>
<evidence type="ECO:0000256" key="6">
    <source>
        <dbReference type="PIRSR" id="PIRSR630616-1"/>
    </source>
</evidence>
<feature type="compositionally biased region" description="Gly residues" evidence="9">
    <location>
        <begin position="484"/>
        <end position="497"/>
    </location>
</feature>
<dbReference type="InterPro" id="IPR000719">
    <property type="entry name" value="Prot_kinase_dom"/>
</dbReference>
<feature type="binding site" evidence="7">
    <location>
        <position position="370"/>
    </location>
    <ligand>
        <name>ATP</name>
        <dbReference type="ChEBI" id="CHEBI:30616"/>
    </ligand>
</feature>
<dbReference type="Gene3D" id="1.10.510.10">
    <property type="entry name" value="Transferase(Phosphotransferase) domain 1"/>
    <property type="match status" value="1"/>
</dbReference>
<evidence type="ECO:0000256" key="8">
    <source>
        <dbReference type="PIRSR" id="PIRSR630616-3"/>
    </source>
</evidence>
<feature type="active site" description="Proton acceptor" evidence="6">
    <location>
        <position position="352"/>
    </location>
</feature>
<evidence type="ECO:0000256" key="5">
    <source>
        <dbReference type="ARBA" id="ARBA00022840"/>
    </source>
</evidence>
<feature type="compositionally biased region" description="Polar residues" evidence="9">
    <location>
        <begin position="64"/>
        <end position="83"/>
    </location>
</feature>
<dbReference type="EMBL" id="BNCO01000016">
    <property type="protein sequence ID" value="GIL54033.1"/>
    <property type="molecule type" value="Genomic_DNA"/>
</dbReference>
<dbReference type="Pfam" id="PF00069">
    <property type="entry name" value="Pkinase"/>
    <property type="match status" value="1"/>
</dbReference>
<dbReference type="AlphaFoldDB" id="A0A8J4B4N4"/>
<dbReference type="GO" id="GO:0004674">
    <property type="term" value="F:protein serine/threonine kinase activity"/>
    <property type="evidence" value="ECO:0007669"/>
    <property type="project" value="UniProtKB-KW"/>
</dbReference>
<dbReference type="GO" id="GO:0005524">
    <property type="term" value="F:ATP binding"/>
    <property type="evidence" value="ECO:0007669"/>
    <property type="project" value="UniProtKB-KW"/>
</dbReference>
<evidence type="ECO:0000256" key="3">
    <source>
        <dbReference type="ARBA" id="ARBA00022741"/>
    </source>
</evidence>
<sequence>MSSTKGTIGFLKKLRLLFQIKSSDKQVDTNYTDLQAAQPVKDNSCRSAVVSKQSFKLFGLGKQGDNQPTIQGEDNKTQSPTLSNLIPSRRRLRAILGAASDGHLESRPMGAPAQVNSSFINSLSIDLDMSPFSSECMGSTITFGDSPMAILAPLPNNKAVEVVRESVKVPPREVLFNSNEVAANVVARSEHPTQLPPSTLLLTLSASTPAEMQRQSWSLRDYQINRRIYRGNFCSVYQATCLYSFHMVALKVYFMSRVPANAHHMLAREIAIQSDLDHPNIIKLYGAFQEADRLVIVQEFAARRDLYAQIHRGCSSRSRATRMDSEQARDLVMLPLLDALTYLHSRGICHRDIKPENLFFDMDWKLKVGDFGVSINLREERAVTRAGTLDYMAPEVLRCPLKSRMEENKDNEFLSYTTAVDVWAVGVLAYELLTGILPFTKGSDLSVAASLGPVAHAAAAAAAAAAQHLHPQLQPAAGLLAAPGGSGSGSGSGGGKRQGFPLMALSFPASVPEDARDFILKALDIDPDARPTIRDMSLHGWMRRHGPFAANSISQPLEQQEQQQQQQVQQMQVQQVQVQQ</sequence>
<feature type="binding site" evidence="7">
    <location>
        <position position="251"/>
    </location>
    <ligand>
        <name>ATP</name>
        <dbReference type="ChEBI" id="CHEBI:30616"/>
    </ligand>
</feature>
<evidence type="ECO:0000256" key="1">
    <source>
        <dbReference type="ARBA" id="ARBA00022527"/>
    </source>
</evidence>
<evidence type="ECO:0000256" key="7">
    <source>
        <dbReference type="PIRSR" id="PIRSR630616-2"/>
    </source>
</evidence>
<dbReference type="Proteomes" id="UP000747399">
    <property type="component" value="Unassembled WGS sequence"/>
</dbReference>
<gene>
    <name evidence="11" type="ORF">Vafri_9589</name>
</gene>
<keyword evidence="5 7" id="KW-0067">ATP-binding</keyword>
<evidence type="ECO:0000313" key="12">
    <source>
        <dbReference type="Proteomes" id="UP000747399"/>
    </source>
</evidence>
<keyword evidence="2" id="KW-0808">Transferase</keyword>
<dbReference type="Gene3D" id="3.30.200.20">
    <property type="entry name" value="Phosphorylase Kinase, domain 1"/>
    <property type="match status" value="1"/>
</dbReference>
<dbReference type="FunFam" id="3.30.200.20:FF:000042">
    <property type="entry name" value="Aurora kinase A"/>
    <property type="match status" value="1"/>
</dbReference>
<protein>
    <recommendedName>
        <fullName evidence="10">Protein kinase domain-containing protein</fullName>
    </recommendedName>
</protein>
<reference evidence="11" key="1">
    <citation type="journal article" date="2021" name="Proc. Natl. Acad. Sci. U.S.A.">
        <title>Three genomes in the algal genus Volvox reveal the fate of a haploid sex-determining region after a transition to homothallism.</title>
        <authorList>
            <person name="Yamamoto K."/>
            <person name="Hamaji T."/>
            <person name="Kawai-Toyooka H."/>
            <person name="Matsuzaki R."/>
            <person name="Takahashi F."/>
            <person name="Nishimura Y."/>
            <person name="Kawachi M."/>
            <person name="Noguchi H."/>
            <person name="Minakuchi Y."/>
            <person name="Umen J.G."/>
            <person name="Toyoda A."/>
            <person name="Nozaki H."/>
        </authorList>
    </citation>
    <scope>NUCLEOTIDE SEQUENCE</scope>
    <source>
        <strain evidence="11">NIES-3780</strain>
    </source>
</reference>
<keyword evidence="12" id="KW-1185">Reference proteome</keyword>
<feature type="binding site" evidence="7">
    <location>
        <begin position="299"/>
        <end position="301"/>
    </location>
    <ligand>
        <name>ATP</name>
        <dbReference type="ChEBI" id="CHEBI:30616"/>
    </ligand>
</feature>
<feature type="domain" description="Protein kinase" evidence="10">
    <location>
        <begin position="222"/>
        <end position="542"/>
    </location>
</feature>
<proteinExistence type="predicted"/>
<accession>A0A8J4B4N4</accession>
<dbReference type="InterPro" id="IPR030616">
    <property type="entry name" value="Aur-like"/>
</dbReference>
<evidence type="ECO:0000256" key="2">
    <source>
        <dbReference type="ARBA" id="ARBA00022679"/>
    </source>
</evidence>
<evidence type="ECO:0000256" key="4">
    <source>
        <dbReference type="ARBA" id="ARBA00022777"/>
    </source>
</evidence>
<dbReference type="InterPro" id="IPR008271">
    <property type="entry name" value="Ser/Thr_kinase_AS"/>
</dbReference>
<keyword evidence="1" id="KW-0723">Serine/threonine-protein kinase</keyword>
<keyword evidence="4" id="KW-0418">Kinase</keyword>